<feature type="compositionally biased region" description="Basic and acidic residues" evidence="4">
    <location>
        <begin position="695"/>
        <end position="711"/>
    </location>
</feature>
<feature type="compositionally biased region" description="Low complexity" evidence="4">
    <location>
        <begin position="623"/>
        <end position="633"/>
    </location>
</feature>
<evidence type="ECO:0000256" key="2">
    <source>
        <dbReference type="ARBA" id="ARBA00022829"/>
    </source>
</evidence>
<dbReference type="GO" id="GO:0045132">
    <property type="term" value="P:meiotic chromosome segregation"/>
    <property type="evidence" value="ECO:0007669"/>
    <property type="project" value="InterPro"/>
</dbReference>
<feature type="region of interest" description="Disordered" evidence="4">
    <location>
        <begin position="1"/>
        <end position="21"/>
    </location>
</feature>
<dbReference type="Proteomes" id="UP000237144">
    <property type="component" value="Unassembled WGS sequence"/>
</dbReference>
<dbReference type="GO" id="GO:0005634">
    <property type="term" value="C:nucleus"/>
    <property type="evidence" value="ECO:0007669"/>
    <property type="project" value="InterPro"/>
</dbReference>
<evidence type="ECO:0000256" key="3">
    <source>
        <dbReference type="SAM" id="Coils"/>
    </source>
</evidence>
<dbReference type="AlphaFoldDB" id="A0A2S5BIT2"/>
<dbReference type="GO" id="GO:0000775">
    <property type="term" value="C:chromosome, centromeric region"/>
    <property type="evidence" value="ECO:0007669"/>
    <property type="project" value="InterPro"/>
</dbReference>
<gene>
    <name evidence="6" type="ORF">BMF94_0274</name>
</gene>
<feature type="coiled-coil region" evidence="3">
    <location>
        <begin position="33"/>
        <end position="109"/>
    </location>
</feature>
<feature type="compositionally biased region" description="Acidic residues" evidence="4">
    <location>
        <begin position="350"/>
        <end position="362"/>
    </location>
</feature>
<feature type="compositionally biased region" description="Basic and acidic residues" evidence="4">
    <location>
        <begin position="555"/>
        <end position="567"/>
    </location>
</feature>
<keyword evidence="2" id="KW-0159">Chromosome partition</keyword>
<feature type="compositionally biased region" description="Pro residues" evidence="4">
    <location>
        <begin position="167"/>
        <end position="176"/>
    </location>
</feature>
<dbReference type="OrthoDB" id="5394106at2759"/>
<feature type="compositionally biased region" description="Acidic residues" evidence="4">
    <location>
        <begin position="326"/>
        <end position="338"/>
    </location>
</feature>
<accession>A0A2S5BIT2</accession>
<evidence type="ECO:0000313" key="7">
    <source>
        <dbReference type="Proteomes" id="UP000237144"/>
    </source>
</evidence>
<keyword evidence="7" id="KW-1185">Reference proteome</keyword>
<feature type="region of interest" description="Disordered" evidence="4">
    <location>
        <begin position="145"/>
        <end position="731"/>
    </location>
</feature>
<feature type="domain" description="Shugoshin C-terminal" evidence="5">
    <location>
        <begin position="585"/>
        <end position="604"/>
    </location>
</feature>
<feature type="compositionally biased region" description="Low complexity" evidence="4">
    <location>
        <begin position="145"/>
        <end position="166"/>
    </location>
</feature>
<name>A0A2S5BIT2_9BASI</name>
<dbReference type="EMBL" id="PJQD01000002">
    <property type="protein sequence ID" value="POY76682.1"/>
    <property type="molecule type" value="Genomic_DNA"/>
</dbReference>
<evidence type="ECO:0000256" key="1">
    <source>
        <dbReference type="ARBA" id="ARBA00010845"/>
    </source>
</evidence>
<organism evidence="6 7">
    <name type="scientific">Rhodotorula taiwanensis</name>
    <dbReference type="NCBI Taxonomy" id="741276"/>
    <lineage>
        <taxon>Eukaryota</taxon>
        <taxon>Fungi</taxon>
        <taxon>Dikarya</taxon>
        <taxon>Basidiomycota</taxon>
        <taxon>Pucciniomycotina</taxon>
        <taxon>Microbotryomycetes</taxon>
        <taxon>Sporidiobolales</taxon>
        <taxon>Sporidiobolaceae</taxon>
        <taxon>Rhodotorula</taxon>
    </lineage>
</organism>
<proteinExistence type="inferred from homology"/>
<comment type="caution">
    <text evidence="6">The sequence shown here is derived from an EMBL/GenBank/DDBJ whole genome shotgun (WGS) entry which is preliminary data.</text>
</comment>
<evidence type="ECO:0000256" key="4">
    <source>
        <dbReference type="SAM" id="MobiDB-lite"/>
    </source>
</evidence>
<feature type="compositionally biased region" description="Low complexity" evidence="4">
    <location>
        <begin position="263"/>
        <end position="286"/>
    </location>
</feature>
<feature type="compositionally biased region" description="Basic and acidic residues" evidence="4">
    <location>
        <begin position="224"/>
        <end position="237"/>
    </location>
</feature>
<feature type="compositionally biased region" description="Pro residues" evidence="4">
    <location>
        <begin position="251"/>
        <end position="262"/>
    </location>
</feature>
<sequence length="731" mass="77744">MTTTRRLSSLQGQGQGQSHQQTSLWLDSYETFKRKHIQQNKEIISKNSELNKEKADLQSQISLMRVERLSLMSSNLKLSIQLEAVRKRLERALERERDLVRERDRLKLQHRVGPAVDPQQVEVMQQALVNAIAALQAFGLALPAPTSASSPLRSSTSAKASASHLPSSPPASPPPASSDFDFEPEPSSSGGSASRRASLAERGPRQSICVSPPDLSNIDEADASDEKRDDQLQRRFEPILQQLPSLVRAPSSPPRTVAPPTPSTSTATATATHAATPLARPASRGPRAPPKAPSASSHSTLGNASTTKRPARRVSGMLKPSLVVEFGEDDGGVAEEESALVGAMSRQQVDDSDDSADEELEESAVVASMPPTKSRSRRRVSSIGLDAAPTPLFASRTRVTRSTSPAAAESEEAAPIPLRQAESDSARPALRETQPKATSPSSSSCSGDPINAASTTVPPTAKEKIVERMKRRTTRVPAMATAAEVEAEAEAAQQERSSAVLASLSRGVKAGRRRVNDELDQGGEEEEDAQEQVVAGETDGQPAGAESEEPQQSDSQHESGDAREELAARNTAAEAAEEEAAAGGRRARKSVNYALPKLNTKMRRPEDYVPVKPGASKPRKSSRPTSTAPRTSEVPPPVPATSATESAPAPAPIPRPASLAGKRPPPPDSLVRPAQGDDAAARGNAPNPSTSTIRQDLEARRKQRQAERDQLAKLGSSGGDLASRRPVTATI</sequence>
<feature type="compositionally biased region" description="Low complexity" evidence="4">
    <location>
        <begin position="7"/>
        <end position="21"/>
    </location>
</feature>
<evidence type="ECO:0000259" key="5">
    <source>
        <dbReference type="Pfam" id="PF07557"/>
    </source>
</evidence>
<evidence type="ECO:0000313" key="6">
    <source>
        <dbReference type="EMBL" id="POY76682.1"/>
    </source>
</evidence>
<protein>
    <recommendedName>
        <fullName evidence="5">Shugoshin C-terminal domain-containing protein</fullName>
    </recommendedName>
</protein>
<comment type="similarity">
    <text evidence="1">Belongs to the shugoshin family.</text>
</comment>
<feature type="compositionally biased region" description="Acidic residues" evidence="4">
    <location>
        <begin position="518"/>
        <end position="530"/>
    </location>
</feature>
<keyword evidence="3" id="KW-0175">Coiled coil</keyword>
<dbReference type="Pfam" id="PF07557">
    <property type="entry name" value="Shugoshin_C"/>
    <property type="match status" value="1"/>
</dbReference>
<dbReference type="STRING" id="741276.A0A2S5BIT2"/>
<dbReference type="InterPro" id="IPR011515">
    <property type="entry name" value="Shugoshin_C"/>
</dbReference>
<reference evidence="6 7" key="1">
    <citation type="journal article" date="2018" name="Front. Microbiol.">
        <title>Prospects for Fungal Bioremediation of Acidic Radioactive Waste Sites: Characterization and Genome Sequence of Rhodotorula taiwanensis MD1149.</title>
        <authorList>
            <person name="Tkavc R."/>
            <person name="Matrosova V.Y."/>
            <person name="Grichenko O.E."/>
            <person name="Gostincar C."/>
            <person name="Volpe R.P."/>
            <person name="Klimenkova P."/>
            <person name="Gaidamakova E.K."/>
            <person name="Zhou C.E."/>
            <person name="Stewart B.J."/>
            <person name="Lyman M.G."/>
            <person name="Malfatti S.A."/>
            <person name="Rubinfeld B."/>
            <person name="Courtot M."/>
            <person name="Singh J."/>
            <person name="Dalgard C.L."/>
            <person name="Hamilton T."/>
            <person name="Frey K.G."/>
            <person name="Gunde-Cimerman N."/>
            <person name="Dugan L."/>
            <person name="Daly M.J."/>
        </authorList>
    </citation>
    <scope>NUCLEOTIDE SEQUENCE [LARGE SCALE GENOMIC DNA]</scope>
    <source>
        <strain evidence="6 7">MD1149</strain>
    </source>
</reference>
<feature type="compositionally biased region" description="Basic and acidic residues" evidence="4">
    <location>
        <begin position="421"/>
        <end position="434"/>
    </location>
</feature>
<feature type="compositionally biased region" description="Low complexity" evidence="4">
    <location>
        <begin position="185"/>
        <end position="197"/>
    </location>
</feature>
<feature type="compositionally biased region" description="Low complexity" evidence="4">
    <location>
        <begin position="478"/>
        <end position="495"/>
    </location>
</feature>